<dbReference type="STRING" id="321146.A0A139GWN9"/>
<dbReference type="GO" id="GO:0000177">
    <property type="term" value="C:cytoplasmic exosome (RNase complex)"/>
    <property type="evidence" value="ECO:0007669"/>
    <property type="project" value="TreeGrafter"/>
</dbReference>
<evidence type="ECO:0000259" key="12">
    <source>
        <dbReference type="Pfam" id="PF01138"/>
    </source>
</evidence>
<dbReference type="InterPro" id="IPR001247">
    <property type="entry name" value="ExoRNase_PH_dom1"/>
</dbReference>
<evidence type="ECO:0000256" key="9">
    <source>
        <dbReference type="ARBA" id="ARBA00023242"/>
    </source>
</evidence>
<dbReference type="GO" id="GO:0071038">
    <property type="term" value="P:TRAMP-dependent tRNA surveillance pathway"/>
    <property type="evidence" value="ECO:0007669"/>
    <property type="project" value="TreeGrafter"/>
</dbReference>
<reference evidence="14 15" key="1">
    <citation type="submission" date="2015-07" db="EMBL/GenBank/DDBJ databases">
        <title>Comparative genomics of the Sigatoka disease complex on banana suggests a link between parallel evolutionary changes in Pseudocercospora fijiensis and Pseudocercospora eumusae and increased virulence on the banana host.</title>
        <authorList>
            <person name="Chang T.-C."/>
            <person name="Salvucci A."/>
            <person name="Crous P.W."/>
            <person name="Stergiopoulos I."/>
        </authorList>
    </citation>
    <scope>NUCLEOTIDE SEQUENCE [LARGE SCALE GENOMIC DNA]</scope>
    <source>
        <strain evidence="14 15">CBS 114824</strain>
    </source>
</reference>
<dbReference type="PANTHER" id="PTHR11097">
    <property type="entry name" value="EXOSOME COMPLEX EXONUCLEASE RIBOSOMAL RNA PROCESSING PROTEIN"/>
    <property type="match status" value="1"/>
</dbReference>
<dbReference type="EMBL" id="LFZN01000278">
    <property type="protein sequence ID" value="KXS94572.1"/>
    <property type="molecule type" value="Genomic_DNA"/>
</dbReference>
<evidence type="ECO:0000256" key="3">
    <source>
        <dbReference type="ARBA" id="ARBA00006678"/>
    </source>
</evidence>
<dbReference type="GO" id="GO:0005730">
    <property type="term" value="C:nucleolus"/>
    <property type="evidence" value="ECO:0007669"/>
    <property type="project" value="UniProtKB-SubCell"/>
</dbReference>
<evidence type="ECO:0000256" key="6">
    <source>
        <dbReference type="ARBA" id="ARBA00022552"/>
    </source>
</evidence>
<dbReference type="GO" id="GO:0034476">
    <property type="term" value="P:U5 snRNA 3'-end processing"/>
    <property type="evidence" value="ECO:0007669"/>
    <property type="project" value="TreeGrafter"/>
</dbReference>
<dbReference type="InterPro" id="IPR020568">
    <property type="entry name" value="Ribosomal_Su5_D2-typ_SF"/>
</dbReference>
<feature type="domain" description="Exoribonuclease phosphorolytic" evidence="13">
    <location>
        <begin position="190"/>
        <end position="257"/>
    </location>
</feature>
<comment type="subcellular location">
    <subcellularLocation>
        <location evidence="1">Cytoplasm</location>
    </subcellularLocation>
    <subcellularLocation>
        <location evidence="2">Nucleus</location>
        <location evidence="2">Nucleolus</location>
    </subcellularLocation>
</comment>
<evidence type="ECO:0000259" key="13">
    <source>
        <dbReference type="Pfam" id="PF03725"/>
    </source>
</evidence>
<keyword evidence="5" id="KW-0963">Cytoplasm</keyword>
<evidence type="ECO:0000256" key="1">
    <source>
        <dbReference type="ARBA" id="ARBA00004496"/>
    </source>
</evidence>
<keyword evidence="6" id="KW-0698">rRNA processing</keyword>
<feature type="domain" description="Exoribonuclease phosphorolytic" evidence="12">
    <location>
        <begin position="32"/>
        <end position="164"/>
    </location>
</feature>
<evidence type="ECO:0000256" key="2">
    <source>
        <dbReference type="ARBA" id="ARBA00004604"/>
    </source>
</evidence>
<dbReference type="Pfam" id="PF03725">
    <property type="entry name" value="RNase_PH_C"/>
    <property type="match status" value="1"/>
</dbReference>
<feature type="region of interest" description="Disordered" evidence="11">
    <location>
        <begin position="271"/>
        <end position="304"/>
    </location>
</feature>
<dbReference type="GO" id="GO:0034475">
    <property type="term" value="P:U4 snRNA 3'-end processing"/>
    <property type="evidence" value="ECO:0007669"/>
    <property type="project" value="TreeGrafter"/>
</dbReference>
<protein>
    <recommendedName>
        <fullName evidence="4">Exosome complex component RRP45</fullName>
    </recommendedName>
    <alternativeName>
        <fullName evidence="10">Ribosomal RNA-processing protein 45</fullName>
    </alternativeName>
</protein>
<evidence type="ECO:0000256" key="11">
    <source>
        <dbReference type="SAM" id="MobiDB-lite"/>
    </source>
</evidence>
<dbReference type="PANTHER" id="PTHR11097:SF14">
    <property type="entry name" value="EXOSOME COMPLEX COMPONENT RRP45"/>
    <property type="match status" value="1"/>
</dbReference>
<dbReference type="GO" id="GO:0000467">
    <property type="term" value="P:exonucleolytic trimming to generate mature 3'-end of 5.8S rRNA from tricistronic rRNA transcript (SSU-rRNA, 5.8S rRNA, LSU-rRNA)"/>
    <property type="evidence" value="ECO:0007669"/>
    <property type="project" value="TreeGrafter"/>
</dbReference>
<proteinExistence type="inferred from homology"/>
<evidence type="ECO:0000256" key="10">
    <source>
        <dbReference type="ARBA" id="ARBA00077933"/>
    </source>
</evidence>
<dbReference type="InterPro" id="IPR036345">
    <property type="entry name" value="ExoRNase_PH_dom2_sf"/>
</dbReference>
<dbReference type="InterPro" id="IPR033100">
    <property type="entry name" value="Rrp45"/>
</dbReference>
<feature type="compositionally biased region" description="Basic and acidic residues" evidence="11">
    <location>
        <begin position="286"/>
        <end position="304"/>
    </location>
</feature>
<dbReference type="CDD" id="cd11368">
    <property type="entry name" value="RNase_PH_RRP45"/>
    <property type="match status" value="1"/>
</dbReference>
<dbReference type="FunFam" id="3.30.230.70:FF:000005">
    <property type="entry name" value="Exosome complex component RRP45"/>
    <property type="match status" value="1"/>
</dbReference>
<keyword evidence="15" id="KW-1185">Reference proteome</keyword>
<evidence type="ECO:0000256" key="5">
    <source>
        <dbReference type="ARBA" id="ARBA00022490"/>
    </source>
</evidence>
<dbReference type="GO" id="GO:0000176">
    <property type="term" value="C:nuclear exosome (RNase complex)"/>
    <property type="evidence" value="ECO:0007669"/>
    <property type="project" value="TreeGrafter"/>
</dbReference>
<name>A0A139GWN9_9PEZI</name>
<dbReference type="GO" id="GO:0071028">
    <property type="term" value="P:nuclear mRNA surveillance"/>
    <property type="evidence" value="ECO:0007669"/>
    <property type="project" value="TreeGrafter"/>
</dbReference>
<dbReference type="InterPro" id="IPR015847">
    <property type="entry name" value="ExoRNase_PH_dom2"/>
</dbReference>
<dbReference type="GO" id="GO:0035925">
    <property type="term" value="F:mRNA 3'-UTR AU-rich region binding"/>
    <property type="evidence" value="ECO:0007669"/>
    <property type="project" value="TreeGrafter"/>
</dbReference>
<dbReference type="Proteomes" id="UP000070133">
    <property type="component" value="Unassembled WGS sequence"/>
</dbReference>
<dbReference type="SUPFAM" id="SSF54211">
    <property type="entry name" value="Ribosomal protein S5 domain 2-like"/>
    <property type="match status" value="1"/>
</dbReference>
<dbReference type="OrthoDB" id="10264038at2759"/>
<dbReference type="Pfam" id="PF01138">
    <property type="entry name" value="RNase_PH"/>
    <property type="match status" value="1"/>
</dbReference>
<accession>A0A139GWN9</accession>
<sequence length="304" mass="33955">MPREADPSNNEREFLLSALRENIRLDGRAFDQFRSTDLAFGEEYGTADVRIGKTRVLAKISATVVQPYEDRKFDGVFTISTELSPMASPAFEVGRQDQTEVLLSRILEKTIRRSSALDTESLCIVAGQKCWHVRADIHILDHDGNLVDAACAALVAALMHFRRPDVEVHGEDVTVFGLREREPVKLQMQHQPFCITFSCYDAGEVMLQDATLLEEQCREGEVVVSINRFGEVCQIAKYGGTPVDGLSLLTCTNLALEKAKMLDKLVKQKLEEDEKRRTPVGLMAELRAENERPAGDRGSEMIPG</sequence>
<dbReference type="Gene3D" id="3.30.230.70">
    <property type="entry name" value="GHMP Kinase, N-terminal domain"/>
    <property type="match status" value="1"/>
</dbReference>
<evidence type="ECO:0000313" key="15">
    <source>
        <dbReference type="Proteomes" id="UP000070133"/>
    </source>
</evidence>
<organism evidence="14 15">
    <name type="scientific">Pseudocercospora eumusae</name>
    <dbReference type="NCBI Taxonomy" id="321146"/>
    <lineage>
        <taxon>Eukaryota</taxon>
        <taxon>Fungi</taxon>
        <taxon>Dikarya</taxon>
        <taxon>Ascomycota</taxon>
        <taxon>Pezizomycotina</taxon>
        <taxon>Dothideomycetes</taxon>
        <taxon>Dothideomycetidae</taxon>
        <taxon>Mycosphaerellales</taxon>
        <taxon>Mycosphaerellaceae</taxon>
        <taxon>Pseudocercospora</taxon>
    </lineage>
</organism>
<dbReference type="InterPro" id="IPR050590">
    <property type="entry name" value="Exosome_comp_Rrp42_subfam"/>
</dbReference>
<comment type="similarity">
    <text evidence="3">Belongs to the RNase PH family.</text>
</comment>
<keyword evidence="8" id="KW-0694">RNA-binding</keyword>
<evidence type="ECO:0000256" key="4">
    <source>
        <dbReference type="ARBA" id="ARBA00019572"/>
    </source>
</evidence>
<keyword evidence="9" id="KW-0539">Nucleus</keyword>
<dbReference type="SUPFAM" id="SSF55666">
    <property type="entry name" value="Ribonuclease PH domain 2-like"/>
    <property type="match status" value="1"/>
</dbReference>
<evidence type="ECO:0000256" key="7">
    <source>
        <dbReference type="ARBA" id="ARBA00022835"/>
    </source>
</evidence>
<dbReference type="GO" id="GO:0034473">
    <property type="term" value="P:U1 snRNA 3'-end processing"/>
    <property type="evidence" value="ECO:0007669"/>
    <property type="project" value="TreeGrafter"/>
</dbReference>
<gene>
    <name evidence="14" type="ORF">AC578_7526</name>
</gene>
<dbReference type="GO" id="GO:0071035">
    <property type="term" value="P:nuclear polyadenylation-dependent rRNA catabolic process"/>
    <property type="evidence" value="ECO:0007669"/>
    <property type="project" value="TreeGrafter"/>
</dbReference>
<keyword evidence="7" id="KW-0271">Exosome</keyword>
<comment type="caution">
    <text evidence="14">The sequence shown here is derived from an EMBL/GenBank/DDBJ whole genome shotgun (WGS) entry which is preliminary data.</text>
</comment>
<dbReference type="GO" id="GO:0016075">
    <property type="term" value="P:rRNA catabolic process"/>
    <property type="evidence" value="ECO:0007669"/>
    <property type="project" value="TreeGrafter"/>
</dbReference>
<evidence type="ECO:0000313" key="14">
    <source>
        <dbReference type="EMBL" id="KXS94572.1"/>
    </source>
</evidence>
<dbReference type="AlphaFoldDB" id="A0A139GWN9"/>
<evidence type="ECO:0000256" key="8">
    <source>
        <dbReference type="ARBA" id="ARBA00022884"/>
    </source>
</evidence>
<dbReference type="InterPro" id="IPR027408">
    <property type="entry name" value="PNPase/RNase_PH_dom_sf"/>
</dbReference>